<dbReference type="InterPro" id="IPR014729">
    <property type="entry name" value="Rossmann-like_a/b/a_fold"/>
</dbReference>
<comment type="function">
    <text evidence="3">Plays a central role in 2-thiolation of mcm(5)S(2)U at tRNA wobble positions of tRNA(Lys), tRNA(Glu) and tRNA(Gln). May act by forming a heterodimer with NCS6 that ligates sulfur from thiocarboxylated URM1 onto the uridine of tRNAs at wobble position. Prior mcm(5) tRNA modification by the elongator complex is required for 2-thiolation. May also be involved in protein urmylation.</text>
</comment>
<comment type="caution">
    <text evidence="4">The sequence shown here is derived from an EMBL/GenBank/DDBJ whole genome shotgun (WGS) entry which is preliminary data.</text>
</comment>
<evidence type="ECO:0000256" key="2">
    <source>
        <dbReference type="ARBA" id="ARBA00022694"/>
    </source>
</evidence>
<dbReference type="EMBL" id="JANBUL010000331">
    <property type="protein sequence ID" value="KAJ2776834.1"/>
    <property type="molecule type" value="Genomic_DNA"/>
</dbReference>
<keyword evidence="2 3" id="KW-0819">tRNA processing</keyword>
<organism evidence="4 5">
    <name type="scientific">Coemansia javaensis</name>
    <dbReference type="NCBI Taxonomy" id="2761396"/>
    <lineage>
        <taxon>Eukaryota</taxon>
        <taxon>Fungi</taxon>
        <taxon>Fungi incertae sedis</taxon>
        <taxon>Zoopagomycota</taxon>
        <taxon>Kickxellomycotina</taxon>
        <taxon>Kickxellomycetes</taxon>
        <taxon>Kickxellales</taxon>
        <taxon>Kickxellaceae</taxon>
        <taxon>Coemansia</taxon>
    </lineage>
</organism>
<dbReference type="AlphaFoldDB" id="A0A9W8LDA4"/>
<dbReference type="HAMAP" id="MF_03054">
    <property type="entry name" value="CTU2"/>
    <property type="match status" value="1"/>
</dbReference>
<sequence length="432" mass="44944">MCDGASPSAAGAGRRAVVPNMCVKCKTAPPSIAIRRILYCKACFVRASVAKFRTAHTKSLKGAPRPRPRAMVALSGGAASSALLRLAADHQAMARKGTEAAPPYAGITVGHIDESALFPGAPESEIRAAAAASGLPCVWAALEDAFAPGEGRAALLELAQATPQAGILARLARAPDGASGRAQLAALFAGLGSATDREDMLQMLKTALIVDMARRSGCGVVLVGDSATRIAVRAMSLTSRGRGFSLPLDVGAEMRWFDGVDVYRPMRDFVAKEIAFFNRWTGQPSAAVPTFTTGQPRSASIDRLSEAFIVELDQGFASTVPTVCRTLQKLEPCAEARAARPCAACGMPADIDGCETPADIDGCETPADIGDCGAPADIDVSAALCYSCRGLLRRAAPGTALPQFCLARLEAADAGARRAALRRQIDAFLIGE</sequence>
<reference evidence="4" key="1">
    <citation type="submission" date="2022-07" db="EMBL/GenBank/DDBJ databases">
        <title>Phylogenomic reconstructions and comparative analyses of Kickxellomycotina fungi.</title>
        <authorList>
            <person name="Reynolds N.K."/>
            <person name="Stajich J.E."/>
            <person name="Barry K."/>
            <person name="Grigoriev I.V."/>
            <person name="Crous P."/>
            <person name="Smith M.E."/>
        </authorList>
    </citation>
    <scope>NUCLEOTIDE SEQUENCE</scope>
    <source>
        <strain evidence="4">NBRC 105414</strain>
    </source>
</reference>
<dbReference type="SUPFAM" id="SSF52402">
    <property type="entry name" value="Adenine nucleotide alpha hydrolases-like"/>
    <property type="match status" value="1"/>
</dbReference>
<dbReference type="PANTHER" id="PTHR20882">
    <property type="entry name" value="CYTOPLASMIC TRNA 2-THIOLATION PROTEIN 2"/>
    <property type="match status" value="1"/>
</dbReference>
<dbReference type="GO" id="GO:0005829">
    <property type="term" value="C:cytosol"/>
    <property type="evidence" value="ECO:0007669"/>
    <property type="project" value="TreeGrafter"/>
</dbReference>
<dbReference type="GO" id="GO:0032447">
    <property type="term" value="P:protein urmylation"/>
    <property type="evidence" value="ECO:0007669"/>
    <property type="project" value="UniProtKB-UniRule"/>
</dbReference>
<comment type="subcellular location">
    <subcellularLocation>
        <location evidence="3">Cytoplasm</location>
    </subcellularLocation>
</comment>
<gene>
    <name evidence="3 4" type="primary">CTU2</name>
    <name evidence="3" type="synonym">NCS2</name>
    <name evidence="4" type="ORF">H4R18_005464</name>
</gene>
<comment type="pathway">
    <text evidence="3">tRNA modification; 5-methoxycarbonylmethyl-2-thiouridine-tRNA biosynthesis.</text>
</comment>
<evidence type="ECO:0000313" key="4">
    <source>
        <dbReference type="EMBL" id="KAJ2776834.1"/>
    </source>
</evidence>
<dbReference type="GO" id="GO:0016783">
    <property type="term" value="F:sulfurtransferase activity"/>
    <property type="evidence" value="ECO:0007669"/>
    <property type="project" value="TreeGrafter"/>
</dbReference>
<name>A0A9W8LDA4_9FUNG</name>
<dbReference type="PANTHER" id="PTHR20882:SF14">
    <property type="entry name" value="CYTOPLASMIC TRNA 2-THIOLATION PROTEIN 2"/>
    <property type="match status" value="1"/>
</dbReference>
<proteinExistence type="inferred from homology"/>
<dbReference type="GO" id="GO:0016779">
    <property type="term" value="F:nucleotidyltransferase activity"/>
    <property type="evidence" value="ECO:0007669"/>
    <property type="project" value="UniProtKB-UniRule"/>
</dbReference>
<dbReference type="Gene3D" id="3.40.50.620">
    <property type="entry name" value="HUPs"/>
    <property type="match status" value="1"/>
</dbReference>
<dbReference type="Pfam" id="PF10288">
    <property type="entry name" value="CTU2"/>
    <property type="match status" value="1"/>
</dbReference>
<dbReference type="GO" id="GO:0002143">
    <property type="term" value="P:tRNA wobble position uridine thiolation"/>
    <property type="evidence" value="ECO:0007669"/>
    <property type="project" value="TreeGrafter"/>
</dbReference>
<accession>A0A9W8LDA4</accession>
<keyword evidence="1 3" id="KW-0963">Cytoplasm</keyword>
<comment type="similarity">
    <text evidence="3">Belongs to the CTU2/NCS2 family.</text>
</comment>
<evidence type="ECO:0000313" key="5">
    <source>
        <dbReference type="Proteomes" id="UP001140217"/>
    </source>
</evidence>
<dbReference type="InterPro" id="IPR019407">
    <property type="entry name" value="CTU2"/>
</dbReference>
<evidence type="ECO:0000256" key="3">
    <source>
        <dbReference type="HAMAP-Rule" id="MF_03054"/>
    </source>
</evidence>
<dbReference type="OrthoDB" id="25129at2759"/>
<keyword evidence="5" id="KW-1185">Reference proteome</keyword>
<evidence type="ECO:0000256" key="1">
    <source>
        <dbReference type="ARBA" id="ARBA00022490"/>
    </source>
</evidence>
<dbReference type="GO" id="GO:0000049">
    <property type="term" value="F:tRNA binding"/>
    <property type="evidence" value="ECO:0007669"/>
    <property type="project" value="InterPro"/>
</dbReference>
<dbReference type="Proteomes" id="UP001140217">
    <property type="component" value="Unassembled WGS sequence"/>
</dbReference>
<protein>
    <recommendedName>
        <fullName evidence="3">Cytoplasmic tRNA 2-thiolation protein 2</fullName>
    </recommendedName>
</protein>